<evidence type="ECO:0000256" key="1">
    <source>
        <dbReference type="ARBA" id="ARBA00005254"/>
    </source>
</evidence>
<dbReference type="Gene3D" id="3.90.226.10">
    <property type="entry name" value="2-enoyl-CoA Hydratase, Chain A, domain 1"/>
    <property type="match status" value="1"/>
</dbReference>
<keyword evidence="4" id="KW-1185">Reference proteome</keyword>
<reference evidence="3" key="1">
    <citation type="submission" date="2021-01" db="EMBL/GenBank/DDBJ databases">
        <title>Whole genome shotgun sequence of Actinocatenispora rupis NBRC 107355.</title>
        <authorList>
            <person name="Komaki H."/>
            <person name="Tamura T."/>
        </authorList>
    </citation>
    <scope>NUCLEOTIDE SEQUENCE</scope>
    <source>
        <strain evidence="3">NBRC 107355</strain>
    </source>
</reference>
<comment type="caution">
    <text evidence="3">The sequence shown here is derived from an EMBL/GenBank/DDBJ whole genome shotgun (WGS) entry which is preliminary data.</text>
</comment>
<evidence type="ECO:0000313" key="3">
    <source>
        <dbReference type="EMBL" id="GID09463.1"/>
    </source>
</evidence>
<dbReference type="Proteomes" id="UP000612808">
    <property type="component" value="Unassembled WGS sequence"/>
</dbReference>
<comment type="similarity">
    <text evidence="1 2">Belongs to the enoyl-CoA hydratase/isomerase family.</text>
</comment>
<dbReference type="NCBIfam" id="NF006108">
    <property type="entry name" value="PRK08259.1"/>
    <property type="match status" value="1"/>
</dbReference>
<dbReference type="CDD" id="cd06558">
    <property type="entry name" value="crotonase-like"/>
    <property type="match status" value="1"/>
</dbReference>
<dbReference type="PROSITE" id="PS00166">
    <property type="entry name" value="ENOYL_COA_HYDRATASE"/>
    <property type="match status" value="1"/>
</dbReference>
<gene>
    <name evidence="3" type="primary">paaG_1</name>
    <name evidence="3" type="ORF">Aru02nite_03520</name>
</gene>
<dbReference type="SUPFAM" id="SSF52096">
    <property type="entry name" value="ClpP/crotonase"/>
    <property type="match status" value="1"/>
</dbReference>
<accession>A0A8J3J4X7</accession>
<dbReference type="Pfam" id="PF00378">
    <property type="entry name" value="ECH_1"/>
    <property type="match status" value="1"/>
</dbReference>
<proteinExistence type="inferred from homology"/>
<sequence>MPDAYDGAMVRVERDGPVWTVVIDRPEVRNAVDRPTAEALAAAFREFDADPTASVAVLTGAGGVFCAGADLHAYGSDRGNRVAPDGDGPMGPTRMRLGKPVVAAVEGPAVAGGLELALWADLRVAAETAVFGVYCRRWGVPLIDGGTVRLPRLIGESRAMDLILTGRPVPAAEAERIGLVNRLVPDGGALPAALRLAAELAALPQTCLRQDRLSTLDSHGVAEDVALRTEYEHGLVSLADAGPGVARFAGGAGRHGTPAT</sequence>
<organism evidence="3 4">
    <name type="scientific">Actinocatenispora rupis</name>
    <dbReference type="NCBI Taxonomy" id="519421"/>
    <lineage>
        <taxon>Bacteria</taxon>
        <taxon>Bacillati</taxon>
        <taxon>Actinomycetota</taxon>
        <taxon>Actinomycetes</taxon>
        <taxon>Micromonosporales</taxon>
        <taxon>Micromonosporaceae</taxon>
        <taxon>Actinocatenispora</taxon>
    </lineage>
</organism>
<dbReference type="AlphaFoldDB" id="A0A8J3J4X7"/>
<dbReference type="InterPro" id="IPR018376">
    <property type="entry name" value="Enoyl-CoA_hyd/isom_CS"/>
</dbReference>
<dbReference type="Gene3D" id="1.10.287.2460">
    <property type="match status" value="1"/>
</dbReference>
<dbReference type="PANTHER" id="PTHR43802:SF1">
    <property type="entry name" value="IP11341P-RELATED"/>
    <property type="match status" value="1"/>
</dbReference>
<dbReference type="GO" id="GO:0003824">
    <property type="term" value="F:catalytic activity"/>
    <property type="evidence" value="ECO:0007669"/>
    <property type="project" value="InterPro"/>
</dbReference>
<dbReference type="InterPro" id="IPR001753">
    <property type="entry name" value="Enoyl-CoA_hydra/iso"/>
</dbReference>
<dbReference type="PANTHER" id="PTHR43802">
    <property type="entry name" value="ENOYL-COA HYDRATASE"/>
    <property type="match status" value="1"/>
</dbReference>
<name>A0A8J3J4X7_9ACTN</name>
<evidence type="ECO:0000256" key="2">
    <source>
        <dbReference type="RuleBase" id="RU003707"/>
    </source>
</evidence>
<evidence type="ECO:0000313" key="4">
    <source>
        <dbReference type="Proteomes" id="UP000612808"/>
    </source>
</evidence>
<dbReference type="InterPro" id="IPR029045">
    <property type="entry name" value="ClpP/crotonase-like_dom_sf"/>
</dbReference>
<protein>
    <submittedName>
        <fullName evidence="3">Enoyl-CoA hydratase</fullName>
    </submittedName>
</protein>
<dbReference type="EMBL" id="BOMB01000001">
    <property type="protein sequence ID" value="GID09463.1"/>
    <property type="molecule type" value="Genomic_DNA"/>
</dbReference>